<dbReference type="InterPro" id="IPR021109">
    <property type="entry name" value="Peptidase_aspartic_dom_sf"/>
</dbReference>
<accession>X1DGT7</accession>
<evidence type="ECO:0000259" key="1">
    <source>
        <dbReference type="Pfam" id="PF05618"/>
    </source>
</evidence>
<gene>
    <name evidence="2" type="ORF">S01H4_53663</name>
</gene>
<dbReference type="EMBL" id="BART01030805">
    <property type="protein sequence ID" value="GAH07485.1"/>
    <property type="molecule type" value="Genomic_DNA"/>
</dbReference>
<dbReference type="AlphaFoldDB" id="X1DGT7"/>
<evidence type="ECO:0000313" key="2">
    <source>
        <dbReference type="EMBL" id="GAH07485.1"/>
    </source>
</evidence>
<dbReference type="Pfam" id="PF05618">
    <property type="entry name" value="Zn_protease"/>
    <property type="match status" value="1"/>
</dbReference>
<proteinExistence type="predicted"/>
<feature type="domain" description="Retropepsin-like aspartic endopeptidase" evidence="1">
    <location>
        <begin position="25"/>
        <end position="142"/>
    </location>
</feature>
<dbReference type="InterPro" id="IPR008503">
    <property type="entry name" value="Asp_endopeptidase"/>
</dbReference>
<organism evidence="2">
    <name type="scientific">marine sediment metagenome</name>
    <dbReference type="NCBI Taxonomy" id="412755"/>
    <lineage>
        <taxon>unclassified sequences</taxon>
        <taxon>metagenomes</taxon>
        <taxon>ecological metagenomes</taxon>
    </lineage>
</organism>
<protein>
    <recommendedName>
        <fullName evidence="1">Retropepsin-like aspartic endopeptidase domain-containing protein</fullName>
    </recommendedName>
</protein>
<dbReference type="PANTHER" id="PTHR38037:SF2">
    <property type="entry name" value="ATP-DEPENDENT ZINC PROTEASE DOMAIN-CONTAINING PROTEIN-RELATED"/>
    <property type="match status" value="1"/>
</dbReference>
<dbReference type="Gene3D" id="2.40.70.10">
    <property type="entry name" value="Acid Proteases"/>
    <property type="match status" value="1"/>
</dbReference>
<reference evidence="2" key="1">
    <citation type="journal article" date="2014" name="Front. Microbiol.">
        <title>High frequency of phylogenetically diverse reductive dehalogenase-homologous genes in deep subseafloor sedimentary metagenomes.</title>
        <authorList>
            <person name="Kawai M."/>
            <person name="Futagami T."/>
            <person name="Toyoda A."/>
            <person name="Takaki Y."/>
            <person name="Nishi S."/>
            <person name="Hori S."/>
            <person name="Arai W."/>
            <person name="Tsubouchi T."/>
            <person name="Morono Y."/>
            <person name="Uchiyama I."/>
            <person name="Ito T."/>
            <person name="Fujiyama A."/>
            <person name="Inagaki F."/>
            <person name="Takami H."/>
        </authorList>
    </citation>
    <scope>NUCLEOTIDE SEQUENCE</scope>
    <source>
        <strain evidence="2">Expedition CK06-06</strain>
    </source>
</reference>
<sequence>MAALITTIVWSTLAASPAQAGKKDIFGWVEHVLVGETQLDLQAKLDTGADTSSMHASKIRRYRSEDRKLWVEFRLTDETSGKTIRYKKRLVRYAYIKEHEGPSQKRPVVNLTICLGDHEKEIEVSLADRSGFQYPVLLGRNALEG</sequence>
<dbReference type="PANTHER" id="PTHR38037">
    <property type="entry name" value="ZN_PROTEASE DOMAIN-CONTAINING PROTEIN"/>
    <property type="match status" value="1"/>
</dbReference>
<name>X1DGT7_9ZZZZ</name>
<feature type="non-terminal residue" evidence="2">
    <location>
        <position position="145"/>
    </location>
</feature>
<dbReference type="SUPFAM" id="SSF50630">
    <property type="entry name" value="Acid proteases"/>
    <property type="match status" value="1"/>
</dbReference>
<comment type="caution">
    <text evidence="2">The sequence shown here is derived from an EMBL/GenBank/DDBJ whole genome shotgun (WGS) entry which is preliminary data.</text>
</comment>